<proteinExistence type="inferred from homology"/>
<dbReference type="KEGG" id="tlt:OCC_10145"/>
<dbReference type="GO" id="GO:0016740">
    <property type="term" value="F:transferase activity"/>
    <property type="evidence" value="ECO:0007669"/>
    <property type="project" value="UniProtKB-KW"/>
</dbReference>
<dbReference type="Pfam" id="PF19420">
    <property type="entry name" value="DDAH_eukar"/>
    <property type="match status" value="1"/>
</dbReference>
<feature type="active site" description="Nucleophile" evidence="3">
    <location>
        <position position="254"/>
    </location>
</feature>
<dbReference type="GO" id="GO:0045429">
    <property type="term" value="P:positive regulation of nitric oxide biosynthetic process"/>
    <property type="evidence" value="ECO:0007669"/>
    <property type="project" value="TreeGrafter"/>
</dbReference>
<evidence type="ECO:0000313" key="5">
    <source>
        <dbReference type="Proteomes" id="UP000015502"/>
    </source>
</evidence>
<keyword evidence="2" id="KW-0378">Hydrolase</keyword>
<dbReference type="HOGENOM" id="CLU_067923_0_0_2"/>
<evidence type="ECO:0000256" key="3">
    <source>
        <dbReference type="PIRSR" id="PIRSR633199-1"/>
    </source>
</evidence>
<dbReference type="STRING" id="523849.OCC_10145"/>
<evidence type="ECO:0000313" key="4">
    <source>
        <dbReference type="EMBL" id="EHR78642.1"/>
    </source>
</evidence>
<keyword evidence="5" id="KW-1185">Reference proteome</keyword>
<dbReference type="PANTHER" id="PTHR12737:SF9">
    <property type="entry name" value="DIMETHYLARGININASE"/>
    <property type="match status" value="1"/>
</dbReference>
<reference evidence="4 5" key="1">
    <citation type="journal article" date="2012" name="J. Bacteriol.">
        <title>Genome sequence of the model hyperthermophilic archaeon Thermococcus litoralis NS-C.</title>
        <authorList>
            <person name="Gardner A.F."/>
            <person name="Kumar S."/>
            <person name="Perler F.B."/>
        </authorList>
    </citation>
    <scope>NUCLEOTIDE SEQUENCE [LARGE SCALE GENOMIC DNA]</scope>
    <source>
        <strain evidence="5">ATCC 51850 / DSM 5473 / JCM 8560 / NS-C</strain>
    </source>
</reference>
<organism evidence="4 5">
    <name type="scientific">Thermococcus litoralis (strain ATCC 51850 / DSM 5473 / JCM 8560 / NS-C)</name>
    <dbReference type="NCBI Taxonomy" id="523849"/>
    <lineage>
        <taxon>Archaea</taxon>
        <taxon>Methanobacteriati</taxon>
        <taxon>Methanobacteriota</taxon>
        <taxon>Thermococci</taxon>
        <taxon>Thermococcales</taxon>
        <taxon>Thermococcaceae</taxon>
        <taxon>Thermococcus</taxon>
    </lineage>
</organism>
<name>H3ZN25_THELN</name>
<protein>
    <submittedName>
        <fullName evidence="4">Amidinotransferase</fullName>
    </submittedName>
</protein>
<dbReference type="OrthoDB" id="371705at2157"/>
<dbReference type="GeneID" id="16550630"/>
<accession>H3ZN25</accession>
<dbReference type="Gene3D" id="3.75.10.10">
    <property type="entry name" value="L-arginine/glycine Amidinotransferase, Chain A"/>
    <property type="match status" value="1"/>
</dbReference>
<evidence type="ECO:0000256" key="1">
    <source>
        <dbReference type="ARBA" id="ARBA00008532"/>
    </source>
</evidence>
<comment type="similarity">
    <text evidence="1">Belongs to the DDAH family.</text>
</comment>
<dbReference type="GO" id="GO:0000052">
    <property type="term" value="P:citrulline metabolic process"/>
    <property type="evidence" value="ECO:0007669"/>
    <property type="project" value="TreeGrafter"/>
</dbReference>
<dbReference type="FunFam" id="3.75.10.10:FF:000004">
    <property type="entry name" value="N(G),N(G)-dimethylarginine dimethylaminohydrolase 1"/>
    <property type="match status" value="1"/>
</dbReference>
<gene>
    <name evidence="4" type="ORF">OCC_10145</name>
</gene>
<dbReference type="EMBL" id="CP006670">
    <property type="protein sequence ID" value="EHR78642.1"/>
    <property type="molecule type" value="Genomic_DNA"/>
</dbReference>
<sequence>MDRLFDRVIVRPPGKSYVNCVSTNPEHETIDVRLAKKQHREYVKILKEYGIDVIELEPLESHPDSVFVQDTAVVGVKSNVAVISRFGEPSRRGEEESIKEVLEKEGFEIKAIKAPGTLEGGDVLVTDQGIVFIGLSQRTNEEGISQFARYFPHVKVVAIPITKIFHLLSGVSYLRDKTVAISPQVVDVDYFRGFKLITIPEDELYANNMLYLGDKNVLIPEGYPKTKEKLRRAGFKPVEVDVSEFWKGDGGVTCLSSPFYTVL</sequence>
<dbReference type="Proteomes" id="UP000015502">
    <property type="component" value="Chromosome"/>
</dbReference>
<dbReference type="PANTHER" id="PTHR12737">
    <property type="entry name" value="DIMETHYLARGININE DIMETHYLAMINOHYDROLASE"/>
    <property type="match status" value="1"/>
</dbReference>
<dbReference type="RefSeq" id="WP_004068093.1">
    <property type="nucleotide sequence ID" value="NC_022084.1"/>
</dbReference>
<evidence type="ECO:0000256" key="2">
    <source>
        <dbReference type="ARBA" id="ARBA00022801"/>
    </source>
</evidence>
<dbReference type="GO" id="GO:0016403">
    <property type="term" value="F:dimethylargininase activity"/>
    <property type="evidence" value="ECO:0007669"/>
    <property type="project" value="TreeGrafter"/>
</dbReference>
<dbReference type="PaxDb" id="523849-OCC_10145"/>
<dbReference type="SUPFAM" id="SSF55909">
    <property type="entry name" value="Pentein"/>
    <property type="match status" value="1"/>
</dbReference>
<dbReference type="InterPro" id="IPR033199">
    <property type="entry name" value="DDAH-like"/>
</dbReference>
<dbReference type="GO" id="GO:0016597">
    <property type="term" value="F:amino acid binding"/>
    <property type="evidence" value="ECO:0007669"/>
    <property type="project" value="TreeGrafter"/>
</dbReference>
<dbReference type="GO" id="GO:0006525">
    <property type="term" value="P:arginine metabolic process"/>
    <property type="evidence" value="ECO:0007669"/>
    <property type="project" value="TreeGrafter"/>
</dbReference>
<feature type="active site" description="Proton donor" evidence="3">
    <location>
        <position position="166"/>
    </location>
</feature>
<dbReference type="AlphaFoldDB" id="H3ZN25"/>